<evidence type="ECO:0000313" key="1">
    <source>
        <dbReference type="EMBL" id="KRY11320.1"/>
    </source>
</evidence>
<name>A0A0V0ZFQ5_9BILA</name>
<gene>
    <name evidence="1" type="ORF">T12_5939</name>
</gene>
<dbReference type="Proteomes" id="UP000054783">
    <property type="component" value="Unassembled WGS sequence"/>
</dbReference>
<keyword evidence="2" id="KW-1185">Reference proteome</keyword>
<dbReference type="EMBL" id="JYDQ01000199">
    <property type="protein sequence ID" value="KRY11320.1"/>
    <property type="molecule type" value="Genomic_DNA"/>
</dbReference>
<dbReference type="AlphaFoldDB" id="A0A0V0ZFQ5"/>
<proteinExistence type="predicted"/>
<evidence type="ECO:0000313" key="2">
    <source>
        <dbReference type="Proteomes" id="UP000054783"/>
    </source>
</evidence>
<sequence length="68" mass="8214">MSEIRGELTIPNLFSFPFIQIIEEKLIMPNLKLYYCHINVQDEWRMSEMFRKRAVPVHLRSDNRFTAV</sequence>
<organism evidence="1 2">
    <name type="scientific">Trichinella patagoniensis</name>
    <dbReference type="NCBI Taxonomy" id="990121"/>
    <lineage>
        <taxon>Eukaryota</taxon>
        <taxon>Metazoa</taxon>
        <taxon>Ecdysozoa</taxon>
        <taxon>Nematoda</taxon>
        <taxon>Enoplea</taxon>
        <taxon>Dorylaimia</taxon>
        <taxon>Trichinellida</taxon>
        <taxon>Trichinellidae</taxon>
        <taxon>Trichinella</taxon>
    </lineage>
</organism>
<comment type="caution">
    <text evidence="1">The sequence shown here is derived from an EMBL/GenBank/DDBJ whole genome shotgun (WGS) entry which is preliminary data.</text>
</comment>
<accession>A0A0V0ZFQ5</accession>
<reference evidence="1 2" key="1">
    <citation type="submission" date="2015-01" db="EMBL/GenBank/DDBJ databases">
        <title>Evolution of Trichinella species and genotypes.</title>
        <authorList>
            <person name="Korhonen P.K."/>
            <person name="Edoardo P."/>
            <person name="Giuseppe L.R."/>
            <person name="Gasser R.B."/>
        </authorList>
    </citation>
    <scope>NUCLEOTIDE SEQUENCE [LARGE SCALE GENOMIC DNA]</scope>
    <source>
        <strain evidence="1">ISS2496</strain>
    </source>
</reference>
<protein>
    <submittedName>
        <fullName evidence="1">Uncharacterized protein</fullName>
    </submittedName>
</protein>